<dbReference type="Proteomes" id="UP000184164">
    <property type="component" value="Unassembled WGS sequence"/>
</dbReference>
<evidence type="ECO:0000313" key="3">
    <source>
        <dbReference type="Proteomes" id="UP000184164"/>
    </source>
</evidence>
<evidence type="ECO:0000259" key="1">
    <source>
        <dbReference type="Pfam" id="PF05523"/>
    </source>
</evidence>
<reference evidence="2 3" key="1">
    <citation type="submission" date="2016-11" db="EMBL/GenBank/DDBJ databases">
        <authorList>
            <person name="Jaros S."/>
            <person name="Januszkiewicz K."/>
            <person name="Wedrychowicz H."/>
        </authorList>
    </citation>
    <scope>NUCLEOTIDE SEQUENCE [LARGE SCALE GENOMIC DNA]</scope>
    <source>
        <strain evidence="2 3">DSM 26910</strain>
    </source>
</reference>
<dbReference type="OrthoDB" id="9795513at2"/>
<dbReference type="RefSeq" id="WP_073002066.1">
    <property type="nucleotide sequence ID" value="NZ_FQUM01000005.1"/>
</dbReference>
<accession>A0A1M5BL87</accession>
<dbReference type="EMBL" id="FQUM01000005">
    <property type="protein sequence ID" value="SHF43249.1"/>
    <property type="molecule type" value="Genomic_DNA"/>
</dbReference>
<dbReference type="InterPro" id="IPR011051">
    <property type="entry name" value="RmlC_Cupin_sf"/>
</dbReference>
<dbReference type="Pfam" id="PF05523">
    <property type="entry name" value="FdtA"/>
    <property type="match status" value="1"/>
</dbReference>
<dbReference type="CDD" id="cd20292">
    <property type="entry name" value="cupin_QdtA-like"/>
    <property type="match status" value="1"/>
</dbReference>
<dbReference type="AlphaFoldDB" id="A0A1M5BL87"/>
<keyword evidence="3" id="KW-1185">Reference proteome</keyword>
<evidence type="ECO:0000313" key="2">
    <source>
        <dbReference type="EMBL" id="SHF43249.1"/>
    </source>
</evidence>
<organism evidence="2 3">
    <name type="scientific">Mariniphaga anaerophila</name>
    <dbReference type="NCBI Taxonomy" id="1484053"/>
    <lineage>
        <taxon>Bacteria</taxon>
        <taxon>Pseudomonadati</taxon>
        <taxon>Bacteroidota</taxon>
        <taxon>Bacteroidia</taxon>
        <taxon>Marinilabiliales</taxon>
        <taxon>Prolixibacteraceae</taxon>
        <taxon>Mariniphaga</taxon>
    </lineage>
</organism>
<protein>
    <submittedName>
        <fullName evidence="2">WxcM-like, C-terminal</fullName>
    </submittedName>
</protein>
<feature type="domain" description="Sugar 3,4-ketoisomerase QdtA cupin" evidence="1">
    <location>
        <begin position="8"/>
        <end position="136"/>
    </location>
</feature>
<gene>
    <name evidence="2" type="ORF">SAMN05444274_105197</name>
</gene>
<proteinExistence type="predicted"/>
<dbReference type="InterPro" id="IPR014710">
    <property type="entry name" value="RmlC-like_jellyroll"/>
</dbReference>
<dbReference type="InterPro" id="IPR008894">
    <property type="entry name" value="QdtA_cupin_dom"/>
</dbReference>
<dbReference type="SUPFAM" id="SSF51182">
    <property type="entry name" value="RmlC-like cupins"/>
    <property type="match status" value="1"/>
</dbReference>
<name>A0A1M5BL87_9BACT</name>
<dbReference type="Gene3D" id="2.60.120.10">
    <property type="entry name" value="Jelly Rolls"/>
    <property type="match status" value="1"/>
</dbReference>
<sequence length="140" mass="15958">MTASTVYDCNVLELNKIHNQAGNITVIESNLNIPFPIKRVYYLYDVPGGESRGGHAHKNLYQLIVAASGSFDVLLDDGRNKKIVKLNRPNYGLLVVPGLWRELFEFSSGAICLVLTSEKYDANDYIREYKQFSEWKKIKK</sequence>
<dbReference type="STRING" id="1484053.SAMN05444274_105197"/>